<dbReference type="EMBL" id="BMQO01000008">
    <property type="protein sequence ID" value="GGS28439.1"/>
    <property type="molecule type" value="Genomic_DNA"/>
</dbReference>
<reference evidence="2" key="1">
    <citation type="journal article" date="2019" name="Int. J. Syst. Evol. Microbiol.">
        <title>The Global Catalogue of Microorganisms (GCM) 10K type strain sequencing project: providing services to taxonomists for standard genome sequencing and annotation.</title>
        <authorList>
            <consortium name="The Broad Institute Genomics Platform"/>
            <consortium name="The Broad Institute Genome Sequencing Center for Infectious Disease"/>
            <person name="Wu L."/>
            <person name="Ma J."/>
        </authorList>
    </citation>
    <scope>NUCLEOTIDE SEQUENCE [LARGE SCALE GENOMIC DNA]</scope>
    <source>
        <strain evidence="2">JCM 31406</strain>
    </source>
</reference>
<evidence type="ECO:0000313" key="2">
    <source>
        <dbReference type="Proteomes" id="UP000620633"/>
    </source>
</evidence>
<keyword evidence="2" id="KW-1185">Reference proteome</keyword>
<name>A0ABQ2SHD0_9DEIO</name>
<gene>
    <name evidence="1" type="ORF">GCM10008961_20080</name>
</gene>
<dbReference type="RefSeq" id="WP_189101354.1">
    <property type="nucleotide sequence ID" value="NZ_BMQO01000008.1"/>
</dbReference>
<proteinExistence type="predicted"/>
<sequence length="262" mass="29643">MAGSLLIGRIPVRYDDLSLLQRLIEQHPGITFKALKETLTPHWTYYLSSSASLLKETLSFGTTLGLFISSAERSWDDRTFSTSYQSKHLRATILHLLSAQSDTSQRAFRGVHDELIDQGHVHTDISSILECMETGPYGQIFRWNDTKVNFWSQFMHDLGLVIRLPPERVILSPTTSLLRELLPAQCGPVRPLLETWHRDYHAVFTRLGEVHEGLARALLRLEQQGHMTFTYASDAVGSVLLCGRRISHWTHPAAGDTHVDSL</sequence>
<dbReference type="Proteomes" id="UP000620633">
    <property type="component" value="Unassembled WGS sequence"/>
</dbReference>
<comment type="caution">
    <text evidence="1">The sequence shown here is derived from an EMBL/GenBank/DDBJ whole genome shotgun (WGS) entry which is preliminary data.</text>
</comment>
<protein>
    <submittedName>
        <fullName evidence="1">Uncharacterized protein</fullName>
    </submittedName>
</protein>
<evidence type="ECO:0000313" key="1">
    <source>
        <dbReference type="EMBL" id="GGS28439.1"/>
    </source>
</evidence>
<organism evidence="1 2">
    <name type="scientific">Deinococcus knuensis</name>
    <dbReference type="NCBI Taxonomy" id="1837380"/>
    <lineage>
        <taxon>Bacteria</taxon>
        <taxon>Thermotogati</taxon>
        <taxon>Deinococcota</taxon>
        <taxon>Deinococci</taxon>
        <taxon>Deinococcales</taxon>
        <taxon>Deinococcaceae</taxon>
        <taxon>Deinococcus</taxon>
    </lineage>
</organism>
<accession>A0ABQ2SHD0</accession>